<evidence type="ECO:0000256" key="10">
    <source>
        <dbReference type="ARBA" id="ARBA00038466"/>
    </source>
</evidence>
<keyword evidence="4 11" id="KW-0328">Glycosyltransferase</keyword>
<comment type="similarity">
    <text evidence="10">Belongs to the glycosyltransferase 22 family. PIGZ subfamily.</text>
</comment>
<accession>A0A5E4MMA6</accession>
<dbReference type="GO" id="GO:0000026">
    <property type="term" value="F:alpha-1,2-mannosyltransferase activity"/>
    <property type="evidence" value="ECO:0007669"/>
    <property type="project" value="TreeGrafter"/>
</dbReference>
<evidence type="ECO:0000256" key="2">
    <source>
        <dbReference type="ARBA" id="ARBA00004687"/>
    </source>
</evidence>
<keyword evidence="6 11" id="KW-0812">Transmembrane</keyword>
<dbReference type="GO" id="GO:0005789">
    <property type="term" value="C:endoplasmic reticulum membrane"/>
    <property type="evidence" value="ECO:0007669"/>
    <property type="project" value="UniProtKB-SubCell"/>
</dbReference>
<evidence type="ECO:0000313" key="12">
    <source>
        <dbReference type="EMBL" id="VVC32622.1"/>
    </source>
</evidence>
<keyword evidence="8 11" id="KW-1133">Transmembrane helix</keyword>
<evidence type="ECO:0000256" key="8">
    <source>
        <dbReference type="ARBA" id="ARBA00022989"/>
    </source>
</evidence>
<feature type="transmembrane region" description="Helical" evidence="11">
    <location>
        <begin position="213"/>
        <end position="237"/>
    </location>
</feature>
<feature type="transmembrane region" description="Helical" evidence="11">
    <location>
        <begin position="359"/>
        <end position="380"/>
    </location>
</feature>
<dbReference type="PANTHER" id="PTHR22760:SF3">
    <property type="entry name" value="GPI MANNOSYLTRANSFERASE 4"/>
    <property type="match status" value="1"/>
</dbReference>
<evidence type="ECO:0000256" key="1">
    <source>
        <dbReference type="ARBA" id="ARBA00004477"/>
    </source>
</evidence>
<comment type="subcellular location">
    <subcellularLocation>
        <location evidence="1 11">Endoplasmic reticulum membrane</location>
        <topology evidence="1 11">Multi-pass membrane protein</topology>
    </subcellularLocation>
</comment>
<evidence type="ECO:0000256" key="11">
    <source>
        <dbReference type="RuleBase" id="RU363075"/>
    </source>
</evidence>
<evidence type="ECO:0000256" key="4">
    <source>
        <dbReference type="ARBA" id="ARBA00022676"/>
    </source>
</evidence>
<dbReference type="EC" id="2.4.1.-" evidence="11"/>
<protein>
    <recommendedName>
        <fullName evidence="11">Mannosyltransferase</fullName>
        <ecNumber evidence="11">2.4.1.-</ecNumber>
    </recommendedName>
</protein>
<dbReference type="EMBL" id="CABPRJ010000957">
    <property type="protein sequence ID" value="VVC32622.1"/>
    <property type="molecule type" value="Genomic_DNA"/>
</dbReference>
<dbReference type="InterPro" id="IPR005599">
    <property type="entry name" value="GPI_mannosylTrfase"/>
</dbReference>
<comment type="pathway">
    <text evidence="2">Glycolipid biosynthesis; glycosylphosphatidylinositol-anchor biosynthesis.</text>
</comment>
<dbReference type="Pfam" id="PF03901">
    <property type="entry name" value="Glyco_transf_22"/>
    <property type="match status" value="1"/>
</dbReference>
<reference evidence="12 13" key="1">
    <citation type="submission" date="2019-08" db="EMBL/GenBank/DDBJ databases">
        <authorList>
            <person name="Alioto T."/>
            <person name="Alioto T."/>
            <person name="Gomez Garrido J."/>
        </authorList>
    </citation>
    <scope>NUCLEOTIDE SEQUENCE [LARGE SCALE GENOMIC DNA]</scope>
</reference>
<keyword evidence="13" id="KW-1185">Reference proteome</keyword>
<dbReference type="OrthoDB" id="10066429at2759"/>
<evidence type="ECO:0000313" key="13">
    <source>
        <dbReference type="Proteomes" id="UP000325440"/>
    </source>
</evidence>
<feature type="transmembrane region" description="Helical" evidence="11">
    <location>
        <begin position="130"/>
        <end position="148"/>
    </location>
</feature>
<evidence type="ECO:0000256" key="3">
    <source>
        <dbReference type="ARBA" id="ARBA00022502"/>
    </source>
</evidence>
<evidence type="ECO:0000256" key="5">
    <source>
        <dbReference type="ARBA" id="ARBA00022679"/>
    </source>
</evidence>
<name>A0A5E4MMA6_9HEMI</name>
<evidence type="ECO:0000256" key="6">
    <source>
        <dbReference type="ARBA" id="ARBA00022692"/>
    </source>
</evidence>
<evidence type="ECO:0000256" key="9">
    <source>
        <dbReference type="ARBA" id="ARBA00023136"/>
    </source>
</evidence>
<feature type="transmembrane region" description="Helical" evidence="11">
    <location>
        <begin position="98"/>
        <end position="118"/>
    </location>
</feature>
<dbReference type="Proteomes" id="UP000325440">
    <property type="component" value="Unassembled WGS sequence"/>
</dbReference>
<feature type="transmembrane region" description="Helical" evidence="11">
    <location>
        <begin position="386"/>
        <end position="403"/>
    </location>
</feature>
<dbReference type="GO" id="GO:0006506">
    <property type="term" value="P:GPI anchor biosynthetic process"/>
    <property type="evidence" value="ECO:0007669"/>
    <property type="project" value="UniProtKB-KW"/>
</dbReference>
<sequence length="591" mass="68818">MKQTLPSEYFCLAAFRVFSTIFTQNGYIHPDEFFQTIEIVIGDIFGVVHNRPWEFNTDFPVRSICLLYNIFAMPLYTIDWILKSHNIYISWNPDLLLLVFRLITCAITFITDYSIFKICKLLRLKCNKHLLLLSSSYVIIVFATKTFTNSFELALVSLLLWKVVESITITEEVLIATKEIENTIGCITITDRILRIRALRKLPSHHYKNILEISIILVLGVFNRPTFVLFAVTPLFFWLTRGFNQDFNQIYIRFTLRLLSLLLCIVPGVFLFIVIDSYYYGYITEDEWNLTITPLNFIKYNIDSSNLAKHGYHFRGIHTLINIPILFNILSLLFLRNLQLPAFIHNIRNRQYHLLSNMMTAKTLMVAIVIIPLFLLSMFPHQESRFLIPLLLPIVFCTAKFFSRTYLNHFKYILPVWCFSNIIGLIFYGYLHQAGVTPMVSYLFKEIDSVSKVHIIHSHTYPIPVGLLMVPRFNKNITYITQRNIKVHDLGSVLDPEVLYDTVMNINKNITRNDTTVYFALTGALSKQFESFGNTSSLTYTKQFFPHISMESLGYYLTSIIDLFYYDKNKSSFISLGELGKIFSLVLYKIT</sequence>
<feature type="transmembrane region" description="Helical" evidence="11">
    <location>
        <begin position="412"/>
        <end position="431"/>
    </location>
</feature>
<dbReference type="PANTHER" id="PTHR22760">
    <property type="entry name" value="GLYCOSYLTRANSFERASE"/>
    <property type="match status" value="1"/>
</dbReference>
<gene>
    <name evidence="12" type="ORF">CINCED_3A007880</name>
</gene>
<organism evidence="12 13">
    <name type="scientific">Cinara cedri</name>
    <dbReference type="NCBI Taxonomy" id="506608"/>
    <lineage>
        <taxon>Eukaryota</taxon>
        <taxon>Metazoa</taxon>
        <taxon>Ecdysozoa</taxon>
        <taxon>Arthropoda</taxon>
        <taxon>Hexapoda</taxon>
        <taxon>Insecta</taxon>
        <taxon>Pterygota</taxon>
        <taxon>Neoptera</taxon>
        <taxon>Paraneoptera</taxon>
        <taxon>Hemiptera</taxon>
        <taxon>Sternorrhyncha</taxon>
        <taxon>Aphidomorpha</taxon>
        <taxon>Aphidoidea</taxon>
        <taxon>Aphididae</taxon>
        <taxon>Lachninae</taxon>
        <taxon>Cinara</taxon>
    </lineage>
</organism>
<keyword evidence="7 11" id="KW-0256">Endoplasmic reticulum</keyword>
<dbReference type="AlphaFoldDB" id="A0A5E4MMA6"/>
<feature type="transmembrane region" description="Helical" evidence="11">
    <location>
        <begin position="317"/>
        <end position="338"/>
    </location>
</feature>
<feature type="transmembrane region" description="Helical" evidence="11">
    <location>
        <begin position="258"/>
        <end position="280"/>
    </location>
</feature>
<feature type="transmembrane region" description="Helical" evidence="11">
    <location>
        <begin position="59"/>
        <end position="78"/>
    </location>
</feature>
<proteinExistence type="inferred from homology"/>
<evidence type="ECO:0000256" key="7">
    <source>
        <dbReference type="ARBA" id="ARBA00022824"/>
    </source>
</evidence>
<keyword evidence="3" id="KW-0337">GPI-anchor biosynthesis</keyword>
<keyword evidence="9 11" id="KW-0472">Membrane</keyword>
<keyword evidence="5 12" id="KW-0808">Transferase</keyword>